<dbReference type="Pfam" id="PF00078">
    <property type="entry name" value="RVT_1"/>
    <property type="match status" value="1"/>
</dbReference>
<dbReference type="Gene3D" id="3.30.70.270">
    <property type="match status" value="1"/>
</dbReference>
<keyword evidence="4" id="KW-0255">Endonuclease</keyword>
<evidence type="ECO:0008006" key="10">
    <source>
        <dbReference type="Google" id="ProtNLM"/>
    </source>
</evidence>
<gene>
    <name evidence="9" type="ORF">M514_27294</name>
</gene>
<dbReference type="GO" id="GO:0003964">
    <property type="term" value="F:RNA-directed DNA polymerase activity"/>
    <property type="evidence" value="ECO:0007669"/>
    <property type="project" value="UniProtKB-KW"/>
</dbReference>
<keyword evidence="5" id="KW-0378">Hydrolase</keyword>
<feature type="domain" description="Reverse transcriptase RNase H-like" evidence="8">
    <location>
        <begin position="336"/>
        <end position="421"/>
    </location>
</feature>
<protein>
    <recommendedName>
        <fullName evidence="10">Reverse transcriptase domain-containing protein</fullName>
    </recommendedName>
</protein>
<proteinExistence type="predicted"/>
<dbReference type="Gene3D" id="3.10.10.10">
    <property type="entry name" value="HIV Type 1 Reverse Transcriptase, subunit A, domain 1"/>
    <property type="match status" value="1"/>
</dbReference>
<dbReference type="InterPro" id="IPR050951">
    <property type="entry name" value="Retrovirus_Pol_polyprotein"/>
</dbReference>
<dbReference type="InterPro" id="IPR043502">
    <property type="entry name" value="DNA/RNA_pol_sf"/>
</dbReference>
<evidence type="ECO:0000259" key="8">
    <source>
        <dbReference type="Pfam" id="PF17917"/>
    </source>
</evidence>
<dbReference type="GO" id="GO:0004519">
    <property type="term" value="F:endonuclease activity"/>
    <property type="evidence" value="ECO:0007669"/>
    <property type="project" value="UniProtKB-KW"/>
</dbReference>
<keyword evidence="3" id="KW-0540">Nuclease</keyword>
<dbReference type="EMBL" id="KL367663">
    <property type="protein sequence ID" value="KFD60507.1"/>
    <property type="molecule type" value="Genomic_DNA"/>
</dbReference>
<dbReference type="InterPro" id="IPR041373">
    <property type="entry name" value="RT_RNaseH"/>
</dbReference>
<accession>A0A085MTG1</accession>
<keyword evidence="6" id="KW-0695">RNA-directed DNA polymerase</keyword>
<evidence type="ECO:0000256" key="4">
    <source>
        <dbReference type="ARBA" id="ARBA00022759"/>
    </source>
</evidence>
<dbReference type="PANTHER" id="PTHR37984:SF12">
    <property type="entry name" value="RIBONUCLEASE H"/>
    <property type="match status" value="1"/>
</dbReference>
<evidence type="ECO:0000256" key="1">
    <source>
        <dbReference type="ARBA" id="ARBA00022679"/>
    </source>
</evidence>
<evidence type="ECO:0000256" key="3">
    <source>
        <dbReference type="ARBA" id="ARBA00022722"/>
    </source>
</evidence>
<name>A0A085MTG1_9BILA</name>
<dbReference type="AlphaFoldDB" id="A0A085MTG1"/>
<evidence type="ECO:0000256" key="5">
    <source>
        <dbReference type="ARBA" id="ARBA00022801"/>
    </source>
</evidence>
<dbReference type="InterPro" id="IPR043128">
    <property type="entry name" value="Rev_trsase/Diguanyl_cyclase"/>
</dbReference>
<sequence length="514" mass="57995">MKVRFGTFHGPLEVLVVKGKRPCLLGHRWFGPLQIRLTGINQVKRSDLEEVTEKFADVSSEGLGKFKGPVVSLEPDPYVRRTCLKGRNVPFALRQGVKAELNRLVGQGVLEPVQSTLNRALRPNKYPVPSVEQLFSTLAGGKVLAKLDLAQAYQQLAVDNASADAQMLITHKRLFHAKRLQVTTAPGIFQSFIDARLAGIPGVLPYFDDVLVVGSSEEELATKRSLTAFSREDGLRVRRDKCVFHTKKVEFLGYLIDEKGLHPTGEKIKCIQEWLNNCTDCLDKECRWNWTKCHEIAFQASKQLLSSDSLLPHYDEQNRSYLLAMHHRTVSVQCSVTNNTERPVRFYSRTLTATERNYAQIDKEALATIATVRTFHDYIYGRHVEIRTGHKPLLGLLAHNRATPQMVSPRLLRWSILWNAYDYEVVHYAGKSIASADALSRLPASCLELPIPSPGDVLMLEAMQDPPLTADDISRMTAKDPVLSRILMRVLKGWPNPEVTEEPSKYWMSFNGHD</sequence>
<reference evidence="9" key="1">
    <citation type="journal article" date="2014" name="Nat. Genet.">
        <title>Genome and transcriptome of the porcine whipworm Trichuris suis.</title>
        <authorList>
            <person name="Jex A.R."/>
            <person name="Nejsum P."/>
            <person name="Schwarz E.M."/>
            <person name="Hu L."/>
            <person name="Young N.D."/>
            <person name="Hall R.S."/>
            <person name="Korhonen P.K."/>
            <person name="Liao S."/>
            <person name="Thamsborg S."/>
            <person name="Xia J."/>
            <person name="Xu P."/>
            <person name="Wang S."/>
            <person name="Scheerlinck J.P."/>
            <person name="Hofmann A."/>
            <person name="Sternberg P.W."/>
            <person name="Wang J."/>
            <person name="Gasser R.B."/>
        </authorList>
    </citation>
    <scope>NUCLEOTIDE SEQUENCE [LARGE SCALE GENOMIC DNA]</scope>
    <source>
        <strain evidence="9">DCEP-RM93F</strain>
    </source>
</reference>
<evidence type="ECO:0000313" key="9">
    <source>
        <dbReference type="EMBL" id="KFD60507.1"/>
    </source>
</evidence>
<dbReference type="CDD" id="cd01647">
    <property type="entry name" value="RT_LTR"/>
    <property type="match status" value="1"/>
</dbReference>
<feature type="non-terminal residue" evidence="9">
    <location>
        <position position="514"/>
    </location>
</feature>
<evidence type="ECO:0000259" key="7">
    <source>
        <dbReference type="Pfam" id="PF00078"/>
    </source>
</evidence>
<evidence type="ECO:0000256" key="6">
    <source>
        <dbReference type="ARBA" id="ARBA00022918"/>
    </source>
</evidence>
<keyword evidence="1" id="KW-0808">Transferase</keyword>
<evidence type="ECO:0000256" key="2">
    <source>
        <dbReference type="ARBA" id="ARBA00022695"/>
    </source>
</evidence>
<dbReference type="InterPro" id="IPR000477">
    <property type="entry name" value="RT_dom"/>
</dbReference>
<dbReference type="Pfam" id="PF17917">
    <property type="entry name" value="RT_RNaseH"/>
    <property type="match status" value="1"/>
</dbReference>
<dbReference type="PANTHER" id="PTHR37984">
    <property type="entry name" value="PROTEIN CBG26694"/>
    <property type="match status" value="1"/>
</dbReference>
<dbReference type="Proteomes" id="UP000030758">
    <property type="component" value="Unassembled WGS sequence"/>
</dbReference>
<dbReference type="GO" id="GO:0016787">
    <property type="term" value="F:hydrolase activity"/>
    <property type="evidence" value="ECO:0007669"/>
    <property type="project" value="UniProtKB-KW"/>
</dbReference>
<feature type="domain" description="Reverse transcriptase" evidence="7">
    <location>
        <begin position="117"/>
        <end position="255"/>
    </location>
</feature>
<dbReference type="SUPFAM" id="SSF56672">
    <property type="entry name" value="DNA/RNA polymerases"/>
    <property type="match status" value="1"/>
</dbReference>
<dbReference type="CDD" id="cd09274">
    <property type="entry name" value="RNase_HI_RT_Ty3"/>
    <property type="match status" value="1"/>
</dbReference>
<keyword evidence="2" id="KW-0548">Nucleotidyltransferase</keyword>
<organism evidence="9">
    <name type="scientific">Trichuris suis</name>
    <name type="common">pig whipworm</name>
    <dbReference type="NCBI Taxonomy" id="68888"/>
    <lineage>
        <taxon>Eukaryota</taxon>
        <taxon>Metazoa</taxon>
        <taxon>Ecdysozoa</taxon>
        <taxon>Nematoda</taxon>
        <taxon>Enoplea</taxon>
        <taxon>Dorylaimia</taxon>
        <taxon>Trichinellida</taxon>
        <taxon>Trichuridae</taxon>
        <taxon>Trichuris</taxon>
    </lineage>
</organism>